<dbReference type="Pfam" id="PF07444">
    <property type="entry name" value="Ycf66_N"/>
    <property type="match status" value="1"/>
</dbReference>
<feature type="compositionally biased region" description="Polar residues" evidence="1">
    <location>
        <begin position="172"/>
        <end position="188"/>
    </location>
</feature>
<dbReference type="EMBL" id="CP000815">
    <property type="protein sequence ID" value="ACB43089.1"/>
    <property type="molecule type" value="Genomic_DNA"/>
</dbReference>
<geneLocation type="organellar chromatophore" evidence="3"/>
<keyword evidence="2" id="KW-0472">Membrane</keyword>
<feature type="compositionally biased region" description="Basic and acidic residues" evidence="1">
    <location>
        <begin position="190"/>
        <end position="201"/>
    </location>
</feature>
<evidence type="ECO:0008006" key="4">
    <source>
        <dbReference type="Google" id="ProtNLM"/>
    </source>
</evidence>
<feature type="region of interest" description="Disordered" evidence="1">
    <location>
        <begin position="132"/>
        <end position="152"/>
    </location>
</feature>
<feature type="transmembrane region" description="Helical" evidence="2">
    <location>
        <begin position="6"/>
        <end position="25"/>
    </location>
</feature>
<dbReference type="RefSeq" id="YP_002049299.1">
    <property type="nucleotide sequence ID" value="NC_011087.1"/>
</dbReference>
<protein>
    <recommendedName>
        <fullName evidence="4">Ycf66-like protein</fullName>
    </recommendedName>
</protein>
<evidence type="ECO:0000313" key="3">
    <source>
        <dbReference type="EMBL" id="ACB43089.1"/>
    </source>
</evidence>
<dbReference type="AlphaFoldDB" id="B1X570"/>
<keyword evidence="3" id="KW-0934">Plastid</keyword>
<keyword evidence="2" id="KW-0812">Transmembrane</keyword>
<sequence>MVNASLNWASIIGIVLAAGGALLYFMRSFKPELARDYDVFFAAIGLLCGGILFFQGWRLDPILQFGQFLLAGTTVFFAYESVRLRGITTEQARRASYFDEDDIEPSLSTRKVRGGWEKDSDRFDQPQYIRRQIGTHEQERTKDDDYRPLRPSRPVIPERAVSRRGNINFATDDSDWAQNFSSTSNTPNFGERRIQRQEIKRGSRPIAIESNSLPRSRRFNYPNSESSISISDDSSTLNNKNNIRGNKKHEPIDTEIAPIDSVKMPINNRIKSKKKLEGKSEEERKREKQSNDEGIRDNTSRFDN</sequence>
<feature type="compositionally biased region" description="Low complexity" evidence="1">
    <location>
        <begin position="224"/>
        <end position="235"/>
    </location>
</feature>
<keyword evidence="2" id="KW-1133">Transmembrane helix</keyword>
<feature type="transmembrane region" description="Helical" evidence="2">
    <location>
        <begin position="62"/>
        <end position="79"/>
    </location>
</feature>
<feature type="region of interest" description="Disordered" evidence="1">
    <location>
        <begin position="172"/>
        <end position="304"/>
    </location>
</feature>
<evidence type="ECO:0000256" key="1">
    <source>
        <dbReference type="SAM" id="MobiDB-lite"/>
    </source>
</evidence>
<feature type="transmembrane region" description="Helical" evidence="2">
    <location>
        <begin position="37"/>
        <end position="56"/>
    </location>
</feature>
<reference evidence="3" key="1">
    <citation type="submission" date="2007-08" db="EMBL/GenBank/DDBJ databases">
        <authorList>
            <person name="Gloeckner G."/>
            <person name="Nowack E."/>
            <person name="Melkonian M."/>
        </authorList>
    </citation>
    <scope>NUCLEOTIDE SEQUENCE</scope>
</reference>
<dbReference type="GeneID" id="6481465"/>
<feature type="compositionally biased region" description="Basic and acidic residues" evidence="1">
    <location>
        <begin position="134"/>
        <end position="148"/>
    </location>
</feature>
<gene>
    <name evidence="3" type="ordered locus">PCC_0670</name>
</gene>
<feature type="compositionally biased region" description="Basic and acidic residues" evidence="1">
    <location>
        <begin position="275"/>
        <end position="304"/>
    </location>
</feature>
<dbReference type="InterPro" id="IPR010004">
    <property type="entry name" value="Uncharacterised_Ycf66"/>
</dbReference>
<reference evidence="3" key="2">
    <citation type="journal article" date="2008" name="Curr. Biol.">
        <title>Chromatophore genome sequence of Paulinella sheds light on acquisition of photosynthesis by eukaryotes.</title>
        <authorList>
            <person name="Nowack E.C.M."/>
            <person name="Melkonian M."/>
            <person name="Gloeckner G."/>
        </authorList>
    </citation>
    <scope>NUCLEOTIDE SEQUENCE [LARGE SCALE GENOMIC DNA]</scope>
</reference>
<evidence type="ECO:0000256" key="2">
    <source>
        <dbReference type="SAM" id="Phobius"/>
    </source>
</evidence>
<name>B1X570_PAUCH</name>
<organism evidence="3">
    <name type="scientific">Paulinella chromatophora</name>
    <dbReference type="NCBI Taxonomy" id="39717"/>
    <lineage>
        <taxon>Eukaryota</taxon>
        <taxon>Sar</taxon>
        <taxon>Rhizaria</taxon>
        <taxon>Cercozoa</taxon>
        <taxon>Imbricatea</taxon>
        <taxon>Silicofilosea</taxon>
        <taxon>Euglyphida</taxon>
        <taxon>Paulinellidae</taxon>
        <taxon>Paulinella</taxon>
    </lineage>
</organism>
<accession>B1X570</accession>
<proteinExistence type="predicted"/>